<protein>
    <submittedName>
        <fullName evidence="1">Uncharacterized protein</fullName>
    </submittedName>
</protein>
<proteinExistence type="predicted"/>
<evidence type="ECO:0000313" key="1">
    <source>
        <dbReference type="EMBL" id="BAX57219.1"/>
    </source>
</evidence>
<sequence>MYIEHAPNRHMATRRLPDVLRKMMNNIQNKEAY</sequence>
<name>A0A1Y1BFY4_9BURK</name>
<dbReference type="EMBL" id="AP018111">
    <property type="protein sequence ID" value="BAX57219.1"/>
    <property type="molecule type" value="Genomic_DNA"/>
</dbReference>
<gene>
    <name evidence="1" type="ORF">BSFP_000050</name>
</gene>
<organism evidence="1 2">
    <name type="scientific">Burkholderia stabilis</name>
    <dbReference type="NCBI Taxonomy" id="95485"/>
    <lineage>
        <taxon>Bacteria</taxon>
        <taxon>Pseudomonadati</taxon>
        <taxon>Pseudomonadota</taxon>
        <taxon>Betaproteobacteria</taxon>
        <taxon>Burkholderiales</taxon>
        <taxon>Burkholderiaceae</taxon>
        <taxon>Burkholderia</taxon>
        <taxon>Burkholderia cepacia complex</taxon>
    </lineage>
</organism>
<dbReference type="Proteomes" id="UP000218432">
    <property type="component" value="Chromosome 1"/>
</dbReference>
<dbReference type="AlphaFoldDB" id="A0A1Y1BFY4"/>
<accession>A0A1Y1BFY4</accession>
<evidence type="ECO:0000313" key="2">
    <source>
        <dbReference type="Proteomes" id="UP000218432"/>
    </source>
</evidence>
<reference evidence="1 2" key="1">
    <citation type="journal article" date="2017" name="Genome Announc.">
        <title>Complete Genome Sequence of Burkholderia stabilis FERMP-21014.</title>
        <authorList>
            <person name="Konishi K."/>
            <person name="Kumagai T."/>
            <person name="Sakasegawa S."/>
            <person name="Tamura T."/>
        </authorList>
    </citation>
    <scope>NUCLEOTIDE SEQUENCE [LARGE SCALE GENOMIC DNA]</scope>
    <source>
        <strain evidence="1 2">FERMP-21014</strain>
    </source>
</reference>